<dbReference type="AlphaFoldDB" id="A0A1R3TRD5"/>
<protein>
    <submittedName>
        <fullName evidence="1">Uncharacterized protein</fullName>
    </submittedName>
</protein>
<name>A0A1R3TRD5_9HYPH</name>
<dbReference type="Proteomes" id="UP000187891">
    <property type="component" value="Unassembled WGS sequence"/>
</dbReference>
<gene>
    <name evidence="1" type="ORF">DSM25559_1827</name>
</gene>
<dbReference type="EMBL" id="FMUE01000003">
    <property type="protein sequence ID" value="SCX19310.1"/>
    <property type="molecule type" value="Genomic_DNA"/>
</dbReference>
<sequence length="48" mass="5355">MGLSYSCPILPVITVNYFYYTPVAGYDDDRIFKENACCPAAPFLKLCA</sequence>
<accession>A0A1R3TRD5</accession>
<evidence type="ECO:0000313" key="1">
    <source>
        <dbReference type="EMBL" id="SCX19310.1"/>
    </source>
</evidence>
<dbReference type="STRING" id="1907666.DSM25559_1827"/>
<proteinExistence type="predicted"/>
<evidence type="ECO:0000313" key="2">
    <source>
        <dbReference type="Proteomes" id="UP000187891"/>
    </source>
</evidence>
<organism evidence="1 2">
    <name type="scientific">Agrobacterium rosae</name>
    <dbReference type="NCBI Taxonomy" id="1972867"/>
    <lineage>
        <taxon>Bacteria</taxon>
        <taxon>Pseudomonadati</taxon>
        <taxon>Pseudomonadota</taxon>
        <taxon>Alphaproteobacteria</taxon>
        <taxon>Hyphomicrobiales</taxon>
        <taxon>Rhizobiaceae</taxon>
        <taxon>Rhizobium/Agrobacterium group</taxon>
        <taxon>Agrobacterium</taxon>
    </lineage>
</organism>
<reference evidence="2" key="1">
    <citation type="submission" date="2016-10" db="EMBL/GenBank/DDBJ databases">
        <authorList>
            <person name="Wibberg D."/>
        </authorList>
    </citation>
    <scope>NUCLEOTIDE SEQUENCE [LARGE SCALE GENOMIC DNA]</scope>
</reference>